<feature type="transmembrane region" description="Helical" evidence="2">
    <location>
        <begin position="206"/>
        <end position="223"/>
    </location>
</feature>
<feature type="transmembrane region" description="Helical" evidence="2">
    <location>
        <begin position="159"/>
        <end position="185"/>
    </location>
</feature>
<accession>A0A6S9L345</accession>
<dbReference type="EMBL" id="HBIU01057681">
    <property type="protein sequence ID" value="CAE0650601.1"/>
    <property type="molecule type" value="Transcribed_RNA"/>
</dbReference>
<keyword evidence="2" id="KW-0472">Membrane</keyword>
<evidence type="ECO:0000313" key="4">
    <source>
        <dbReference type="EMBL" id="CAE0650601.1"/>
    </source>
</evidence>
<evidence type="ECO:0000256" key="2">
    <source>
        <dbReference type="SAM" id="Phobius"/>
    </source>
</evidence>
<name>A0A6S9L345_HETAK</name>
<feature type="compositionally biased region" description="Basic and acidic residues" evidence="1">
    <location>
        <begin position="87"/>
        <end position="102"/>
    </location>
</feature>
<feature type="signal peptide" evidence="3">
    <location>
        <begin position="1"/>
        <end position="19"/>
    </location>
</feature>
<feature type="chain" id="PRO_5030159616" evidence="3">
    <location>
        <begin position="20"/>
        <end position="240"/>
    </location>
</feature>
<proteinExistence type="predicted"/>
<keyword evidence="3" id="KW-0732">Signal</keyword>
<organism evidence="4">
    <name type="scientific">Heterosigma akashiwo</name>
    <name type="common">Chromophytic alga</name>
    <name type="synonym">Heterosigma carterae</name>
    <dbReference type="NCBI Taxonomy" id="2829"/>
    <lineage>
        <taxon>Eukaryota</taxon>
        <taxon>Sar</taxon>
        <taxon>Stramenopiles</taxon>
        <taxon>Ochrophyta</taxon>
        <taxon>Raphidophyceae</taxon>
        <taxon>Chattonellales</taxon>
        <taxon>Chattonellaceae</taxon>
        <taxon>Heterosigma</taxon>
    </lineage>
</organism>
<reference evidence="4" key="1">
    <citation type="submission" date="2021-01" db="EMBL/GenBank/DDBJ databases">
        <authorList>
            <person name="Corre E."/>
            <person name="Pelletier E."/>
            <person name="Niang G."/>
            <person name="Scheremetjew M."/>
            <person name="Finn R."/>
            <person name="Kale V."/>
            <person name="Holt S."/>
            <person name="Cochrane G."/>
            <person name="Meng A."/>
            <person name="Brown T."/>
            <person name="Cohen L."/>
        </authorList>
    </citation>
    <scope>NUCLEOTIDE SEQUENCE</scope>
    <source>
        <strain evidence="4">CCMP3107</strain>
    </source>
</reference>
<evidence type="ECO:0000256" key="1">
    <source>
        <dbReference type="SAM" id="MobiDB-lite"/>
    </source>
</evidence>
<gene>
    <name evidence="4" type="ORF">HAKA00212_LOCUS25128</name>
</gene>
<evidence type="ECO:0000256" key="3">
    <source>
        <dbReference type="SAM" id="SignalP"/>
    </source>
</evidence>
<sequence length="240" mass="26245">MRLVICLVCIMMLVPETLGFQAHSGLVSRLGAGIAHKQGLSMMADGPKGFGKVENQTPKKKSPKSNSAAAEIKQLEDAEMNQVEELPDFRRRPDASSETKSEEEIDAQLRKMLKTNKPPNPSPAPKSARVDAFGNPLKERYYIIDFIPIPVQNVIENGLIVGLSALLLFFLLGGIGIGASGVAVITNNPLPEGLERFIADTLEPSFTPTLLVFFVLSSTLGVFKSLQFESRSDVQYREED</sequence>
<keyword evidence="2" id="KW-1133">Transmembrane helix</keyword>
<dbReference type="AlphaFoldDB" id="A0A6S9L345"/>
<feature type="region of interest" description="Disordered" evidence="1">
    <location>
        <begin position="45"/>
        <end position="104"/>
    </location>
</feature>
<protein>
    <submittedName>
        <fullName evidence="4">Uncharacterized protein</fullName>
    </submittedName>
</protein>
<keyword evidence="2" id="KW-0812">Transmembrane</keyword>